<dbReference type="SMART" id="SM00054">
    <property type="entry name" value="EFh"/>
    <property type="match status" value="5"/>
</dbReference>
<dbReference type="InterPro" id="IPR018247">
    <property type="entry name" value="EF_Hand_1_Ca_BS"/>
</dbReference>
<feature type="region of interest" description="Disordered" evidence="2">
    <location>
        <begin position="1"/>
        <end position="37"/>
    </location>
</feature>
<comment type="caution">
    <text evidence="4">The sequence shown here is derived from an EMBL/GenBank/DDBJ whole genome shotgun (WGS) entry which is preliminary data.</text>
</comment>
<dbReference type="PROSITE" id="PS50222">
    <property type="entry name" value="EF_HAND_2"/>
    <property type="match status" value="2"/>
</dbReference>
<evidence type="ECO:0000313" key="5">
    <source>
        <dbReference type="Proteomes" id="UP001153069"/>
    </source>
</evidence>
<dbReference type="Pfam" id="PF13202">
    <property type="entry name" value="EF-hand_5"/>
    <property type="match status" value="1"/>
</dbReference>
<evidence type="ECO:0000256" key="1">
    <source>
        <dbReference type="ARBA" id="ARBA00022837"/>
    </source>
</evidence>
<evidence type="ECO:0000256" key="2">
    <source>
        <dbReference type="SAM" id="MobiDB-lite"/>
    </source>
</evidence>
<dbReference type="InterPro" id="IPR051001">
    <property type="entry name" value="Calbindin_Ca-bind"/>
</dbReference>
<dbReference type="InterPro" id="IPR002048">
    <property type="entry name" value="EF_hand_dom"/>
</dbReference>
<proteinExistence type="predicted"/>
<feature type="compositionally biased region" description="Basic and acidic residues" evidence="2">
    <location>
        <begin position="705"/>
        <end position="717"/>
    </location>
</feature>
<dbReference type="Gene3D" id="1.10.238.10">
    <property type="entry name" value="EF-hand"/>
    <property type="match status" value="2"/>
</dbReference>
<sequence length="816" mass="87430">MSTDTSSRGVKKDKHAARKESDAMFQEMDADQSSSASQEEIAKFVASNSQLWSELSRKVMQPPEVVIQVATRVAMELTSGKEGQAALDAELTPEQFHQFRKKYILDSTGSEEFYQRAVFANYDKDSSGELDAKELDQFLDTIYESRSVVKGIITLPPKKKMRNLIMKRYDVDGGGGLSFGEIRGVLSGGTAALQSDALFQQMDKDNSSGASREEIAQFVSSNAQLWAKLSVKLNQPAQVVIQVATRVAMELASGKEGQAALDAELSPEQFHQFRKKYVLDSSGSEEFFHRAVFANYDKDNSGELDAEELEQFLDTIYESRSVVKGVITLPPKEKMRDAIMKQCDTDGGGGLSYKEISGILSGGTSALVALSSTVAEDTEEEEHKTEEGDMDASAVARQRTMKSVVDARMAASSLLKSLQTPEEAAEQEEEEEESESEEDEEEEDSEEEADGEVGYASNPGVGEEAVEHVHADEMAQQKEAEAQAAGDVEAAAAASVPESSGEPDDETDQQKEGRTQSTEDVKVEAAASVPESSGNPDAASEEGGVEEVTAEAPLTTEDTDTADEPAGETVEDGEAEVTAEAPLQTKDTDEVEEPTEKSETPERVETEDAADVEKPAETSASMPTTATTTSGAVEGAEEIEKGRERVETEAAVHPEEPAETASSNADASPEPVGTSVEEQIETKEAGKHGAAATVEAEAAVSTTKPAEEVTAVKKEASETPIPTTLSEPAKTGKAKPEEKPKPEKPTKPSPQQNGAQVRKEEVDLSEADVAAGAAPAAVTAKGKGKKEEEEPLECPCCEWLADVFGRRNRKKAPKGS</sequence>
<feature type="domain" description="EF-hand" evidence="3">
    <location>
        <begin position="284"/>
        <end position="319"/>
    </location>
</feature>
<feature type="compositionally biased region" description="Basic and acidic residues" evidence="2">
    <location>
        <begin position="638"/>
        <end position="656"/>
    </location>
</feature>
<feature type="region of interest" description="Disordered" evidence="2">
    <location>
        <begin position="372"/>
        <end position="395"/>
    </location>
</feature>
<dbReference type="GO" id="GO:0099509">
    <property type="term" value="P:regulation of presynaptic cytosolic calcium ion concentration"/>
    <property type="evidence" value="ECO:0007669"/>
    <property type="project" value="TreeGrafter"/>
</dbReference>
<feature type="compositionally biased region" description="Low complexity" evidence="2">
    <location>
        <begin position="767"/>
        <end position="781"/>
    </location>
</feature>
<feature type="compositionally biased region" description="Basic and acidic residues" evidence="2">
    <location>
        <begin position="508"/>
        <end position="523"/>
    </location>
</feature>
<gene>
    <name evidence="4" type="ORF">SEMRO_2622_G332870.1</name>
</gene>
<dbReference type="SUPFAM" id="SSF47473">
    <property type="entry name" value="EF-hand"/>
    <property type="match status" value="1"/>
</dbReference>
<feature type="compositionally biased region" description="Low complexity" evidence="2">
    <location>
        <begin position="482"/>
        <end position="500"/>
    </location>
</feature>
<name>A0A9N8HWE2_9STRA</name>
<dbReference type="PANTHER" id="PTHR19972:SF10">
    <property type="entry name" value="CALBINDIN-32"/>
    <property type="match status" value="1"/>
</dbReference>
<keyword evidence="1" id="KW-0106">Calcium</keyword>
<evidence type="ECO:0000313" key="4">
    <source>
        <dbReference type="EMBL" id="CAB9529778.1"/>
    </source>
</evidence>
<keyword evidence="5" id="KW-1185">Reference proteome</keyword>
<protein>
    <recommendedName>
        <fullName evidence="3">EF-hand domain-containing protein</fullName>
    </recommendedName>
</protein>
<evidence type="ECO:0000259" key="3">
    <source>
        <dbReference type="PROSITE" id="PS50222"/>
    </source>
</evidence>
<feature type="compositionally biased region" description="Basic and acidic residues" evidence="2">
    <location>
        <begin position="594"/>
        <end position="616"/>
    </location>
</feature>
<feature type="domain" description="EF-hand" evidence="3">
    <location>
        <begin position="110"/>
        <end position="145"/>
    </location>
</feature>
<dbReference type="AlphaFoldDB" id="A0A9N8HWE2"/>
<dbReference type="Proteomes" id="UP001153069">
    <property type="component" value="Unassembled WGS sequence"/>
</dbReference>
<feature type="compositionally biased region" description="Low complexity" evidence="2">
    <location>
        <begin position="690"/>
        <end position="703"/>
    </location>
</feature>
<accession>A0A9N8HWE2</accession>
<dbReference type="OrthoDB" id="428774at2759"/>
<feature type="region of interest" description="Disordered" evidence="2">
    <location>
        <begin position="414"/>
        <end position="794"/>
    </location>
</feature>
<feature type="compositionally biased region" description="Acidic residues" evidence="2">
    <location>
        <begin position="557"/>
        <end position="577"/>
    </location>
</feature>
<feature type="compositionally biased region" description="Basic and acidic residues" evidence="2">
    <location>
        <begin position="465"/>
        <end position="481"/>
    </location>
</feature>
<dbReference type="GO" id="GO:0005509">
    <property type="term" value="F:calcium ion binding"/>
    <property type="evidence" value="ECO:0007669"/>
    <property type="project" value="InterPro"/>
</dbReference>
<feature type="compositionally biased region" description="Low complexity" evidence="2">
    <location>
        <begin position="617"/>
        <end position="634"/>
    </location>
</feature>
<dbReference type="Pfam" id="PF13499">
    <property type="entry name" value="EF-hand_7"/>
    <property type="match status" value="1"/>
</dbReference>
<feature type="compositionally biased region" description="Acidic residues" evidence="2">
    <location>
        <begin position="539"/>
        <end position="549"/>
    </location>
</feature>
<dbReference type="GO" id="GO:0005829">
    <property type="term" value="C:cytosol"/>
    <property type="evidence" value="ECO:0007669"/>
    <property type="project" value="TreeGrafter"/>
</dbReference>
<feature type="compositionally biased region" description="Acidic residues" evidence="2">
    <location>
        <begin position="423"/>
        <end position="451"/>
    </location>
</feature>
<organism evidence="4 5">
    <name type="scientific">Seminavis robusta</name>
    <dbReference type="NCBI Taxonomy" id="568900"/>
    <lineage>
        <taxon>Eukaryota</taxon>
        <taxon>Sar</taxon>
        <taxon>Stramenopiles</taxon>
        <taxon>Ochrophyta</taxon>
        <taxon>Bacillariophyta</taxon>
        <taxon>Bacillariophyceae</taxon>
        <taxon>Bacillariophycidae</taxon>
        <taxon>Naviculales</taxon>
        <taxon>Naviculaceae</taxon>
        <taxon>Seminavis</taxon>
    </lineage>
</organism>
<dbReference type="EMBL" id="CAICTM010002620">
    <property type="protein sequence ID" value="CAB9529778.1"/>
    <property type="molecule type" value="Genomic_DNA"/>
</dbReference>
<dbReference type="PROSITE" id="PS00018">
    <property type="entry name" value="EF_HAND_1"/>
    <property type="match status" value="2"/>
</dbReference>
<feature type="compositionally biased region" description="Basic and acidic residues" evidence="2">
    <location>
        <begin position="734"/>
        <end position="746"/>
    </location>
</feature>
<dbReference type="GO" id="GO:0005634">
    <property type="term" value="C:nucleus"/>
    <property type="evidence" value="ECO:0007669"/>
    <property type="project" value="TreeGrafter"/>
</dbReference>
<dbReference type="InterPro" id="IPR011992">
    <property type="entry name" value="EF-hand-dom_pair"/>
</dbReference>
<dbReference type="PANTHER" id="PTHR19972">
    <property type="entry name" value="CALBINDIN"/>
    <property type="match status" value="1"/>
</dbReference>
<reference evidence="4" key="1">
    <citation type="submission" date="2020-06" db="EMBL/GenBank/DDBJ databases">
        <authorList>
            <consortium name="Plant Systems Biology data submission"/>
        </authorList>
    </citation>
    <scope>NUCLEOTIDE SEQUENCE</scope>
    <source>
        <strain evidence="4">D6</strain>
    </source>
</reference>